<evidence type="ECO:0000256" key="3">
    <source>
        <dbReference type="ARBA" id="ARBA00022840"/>
    </source>
</evidence>
<dbReference type="RefSeq" id="WP_114281310.1">
    <property type="nucleotide sequence ID" value="NZ_QPJY01000018.1"/>
</dbReference>
<evidence type="ECO:0000256" key="1">
    <source>
        <dbReference type="ARBA" id="ARBA00022723"/>
    </source>
</evidence>
<evidence type="ECO:0000313" key="7">
    <source>
        <dbReference type="EMBL" id="RCX22414.1"/>
    </source>
</evidence>
<dbReference type="CDD" id="cd02037">
    <property type="entry name" value="Mrp_NBP35"/>
    <property type="match status" value="1"/>
</dbReference>
<dbReference type="InterPro" id="IPR033756">
    <property type="entry name" value="YlxH/NBP35"/>
</dbReference>
<dbReference type="AlphaFoldDB" id="A0A369BS37"/>
<sequence>MDLKKPFPVPVVSAAAARRAEDPWYAEPQSPVPGVRDVVLVGSGKGGVGKSTVTVNLACALAAQGLRVGVADADLYGPSVARLLGTGAGLAHGEDGRTVPALAHGVHAVSVANILPPEAALAWKGPLVAQALLQLFHEVAWPDLDLLLVDLPPGTGDVQLTLLEQVPVSGALLVTTPQRLALADAERGIALFHELDIPVFGLVENMSHYVCPCCGEHQPLFPEGGVRDLAARRHVSYLGSVPLDPAGQALADGGTPLVAAQPEAAAAQAFIAMAERLRAAVELERRALDRSPEAGGREAHAAFWEQLLD</sequence>
<evidence type="ECO:0000256" key="2">
    <source>
        <dbReference type="ARBA" id="ARBA00022741"/>
    </source>
</evidence>
<dbReference type="InterPro" id="IPR019591">
    <property type="entry name" value="Mrp/NBP35_ATP-bd"/>
</dbReference>
<dbReference type="Proteomes" id="UP000252707">
    <property type="component" value="Unassembled WGS sequence"/>
</dbReference>
<dbReference type="GO" id="GO:0016226">
    <property type="term" value="P:iron-sulfur cluster assembly"/>
    <property type="evidence" value="ECO:0007669"/>
    <property type="project" value="InterPro"/>
</dbReference>
<comment type="caution">
    <text evidence="7">The sequence shown here is derived from an EMBL/GenBank/DDBJ whole genome shotgun (WGS) entry which is preliminary data.</text>
</comment>
<protein>
    <recommendedName>
        <fullName evidence="6">Iron-sulfur cluster carrier protein</fullName>
    </recommendedName>
</protein>
<gene>
    <name evidence="7" type="ORF">DFQ59_11827</name>
</gene>
<keyword evidence="4 6" id="KW-0408">Iron</keyword>
<dbReference type="PANTHER" id="PTHR42961">
    <property type="entry name" value="IRON-SULFUR PROTEIN NUBPL"/>
    <property type="match status" value="1"/>
</dbReference>
<dbReference type="OrthoDB" id="9809679at2"/>
<dbReference type="GO" id="GO:0051539">
    <property type="term" value="F:4 iron, 4 sulfur cluster binding"/>
    <property type="evidence" value="ECO:0007669"/>
    <property type="project" value="TreeGrafter"/>
</dbReference>
<dbReference type="InterPro" id="IPR044304">
    <property type="entry name" value="NUBPL-like"/>
</dbReference>
<evidence type="ECO:0000256" key="6">
    <source>
        <dbReference type="HAMAP-Rule" id="MF_02040"/>
    </source>
</evidence>
<comment type="subunit">
    <text evidence="6">Homodimer.</text>
</comment>
<organism evidence="7 8">
    <name type="scientific">Thioalbus denitrificans</name>
    <dbReference type="NCBI Taxonomy" id="547122"/>
    <lineage>
        <taxon>Bacteria</taxon>
        <taxon>Pseudomonadati</taxon>
        <taxon>Pseudomonadota</taxon>
        <taxon>Gammaproteobacteria</taxon>
        <taxon>Chromatiales</taxon>
        <taxon>Ectothiorhodospiraceae</taxon>
        <taxon>Thioalbus</taxon>
    </lineage>
</organism>
<dbReference type="GO" id="GO:0140663">
    <property type="term" value="F:ATP-dependent FeS chaperone activity"/>
    <property type="evidence" value="ECO:0007669"/>
    <property type="project" value="InterPro"/>
</dbReference>
<dbReference type="GO" id="GO:0016887">
    <property type="term" value="F:ATP hydrolysis activity"/>
    <property type="evidence" value="ECO:0007669"/>
    <property type="project" value="UniProtKB-UniRule"/>
</dbReference>
<keyword evidence="1 6" id="KW-0479">Metal-binding</keyword>
<keyword evidence="5 6" id="KW-0411">Iron-sulfur</keyword>
<dbReference type="EMBL" id="QPJY01000018">
    <property type="protein sequence ID" value="RCX22414.1"/>
    <property type="molecule type" value="Genomic_DNA"/>
</dbReference>
<proteinExistence type="inferred from homology"/>
<comment type="function">
    <text evidence="6">Binds and transfers iron-sulfur (Fe-S) clusters to target apoproteins. Can hydrolyze ATP.</text>
</comment>
<evidence type="ECO:0000256" key="5">
    <source>
        <dbReference type="ARBA" id="ARBA00023014"/>
    </source>
</evidence>
<reference evidence="7 8" key="1">
    <citation type="submission" date="2018-07" db="EMBL/GenBank/DDBJ databases">
        <title>Genomic Encyclopedia of Type Strains, Phase IV (KMG-IV): sequencing the most valuable type-strain genomes for metagenomic binning, comparative biology and taxonomic classification.</title>
        <authorList>
            <person name="Goeker M."/>
        </authorList>
    </citation>
    <scope>NUCLEOTIDE SEQUENCE [LARGE SCALE GENOMIC DNA]</scope>
    <source>
        <strain evidence="7 8">DSM 26407</strain>
    </source>
</reference>
<keyword evidence="8" id="KW-1185">Reference proteome</keyword>
<dbReference type="SUPFAM" id="SSF52540">
    <property type="entry name" value="P-loop containing nucleoside triphosphate hydrolases"/>
    <property type="match status" value="1"/>
</dbReference>
<comment type="similarity">
    <text evidence="6">Belongs to the Mrp/NBP35 ATP-binding proteins family.</text>
</comment>
<dbReference type="GO" id="GO:0005524">
    <property type="term" value="F:ATP binding"/>
    <property type="evidence" value="ECO:0007669"/>
    <property type="project" value="UniProtKB-UniRule"/>
</dbReference>
<dbReference type="FunFam" id="3.40.50.300:FF:001119">
    <property type="entry name" value="Iron-sulfur cluster carrier protein"/>
    <property type="match status" value="1"/>
</dbReference>
<keyword evidence="6" id="KW-0378">Hydrolase</keyword>
<evidence type="ECO:0000256" key="4">
    <source>
        <dbReference type="ARBA" id="ARBA00023004"/>
    </source>
</evidence>
<feature type="binding site" evidence="6">
    <location>
        <begin position="44"/>
        <end position="51"/>
    </location>
    <ligand>
        <name>ATP</name>
        <dbReference type="ChEBI" id="CHEBI:30616"/>
    </ligand>
</feature>
<dbReference type="HAMAP" id="MF_02040">
    <property type="entry name" value="Mrp_NBP35"/>
    <property type="match status" value="1"/>
</dbReference>
<dbReference type="PANTHER" id="PTHR42961:SF2">
    <property type="entry name" value="IRON-SULFUR PROTEIN NUBPL"/>
    <property type="match status" value="1"/>
</dbReference>
<dbReference type="Gene3D" id="3.40.50.300">
    <property type="entry name" value="P-loop containing nucleotide triphosphate hydrolases"/>
    <property type="match status" value="1"/>
</dbReference>
<dbReference type="GO" id="GO:0046872">
    <property type="term" value="F:metal ion binding"/>
    <property type="evidence" value="ECO:0007669"/>
    <property type="project" value="UniProtKB-KW"/>
</dbReference>
<keyword evidence="3 6" id="KW-0067">ATP-binding</keyword>
<name>A0A369BS37_9GAMM</name>
<accession>A0A369BS37</accession>
<evidence type="ECO:0000313" key="8">
    <source>
        <dbReference type="Proteomes" id="UP000252707"/>
    </source>
</evidence>
<dbReference type="Pfam" id="PF10609">
    <property type="entry name" value="ParA"/>
    <property type="match status" value="1"/>
</dbReference>
<keyword evidence="2 6" id="KW-0547">Nucleotide-binding</keyword>
<dbReference type="InterPro" id="IPR027417">
    <property type="entry name" value="P-loop_NTPase"/>
</dbReference>